<comment type="caution">
    <text evidence="2">The sequence shown here is derived from an EMBL/GenBank/DDBJ whole genome shotgun (WGS) entry which is preliminary data.</text>
</comment>
<keyword evidence="1" id="KW-0812">Transmembrane</keyword>
<keyword evidence="1" id="KW-0472">Membrane</keyword>
<dbReference type="AlphaFoldDB" id="A0A5T9L3U0"/>
<dbReference type="EMBL" id="AAGBJE010000031">
    <property type="protein sequence ID" value="EBO0294847.1"/>
    <property type="molecule type" value="Genomic_DNA"/>
</dbReference>
<keyword evidence="1" id="KW-1133">Transmembrane helix</keyword>
<proteinExistence type="predicted"/>
<protein>
    <submittedName>
        <fullName evidence="2">Uncharacterized protein</fullName>
    </submittedName>
</protein>
<sequence>MAWQGIPFPFDYARDISSFVIDKMPPMEINTGFAWDTVISSFIAGAIPAFIAWKALKNNLQLVEMQTRQASRKELAEKLRIAVLDYICSVEILGMKSYLLLKDKSINKDDLEKGIFPDHYISAVHKAEREERHLCLLIEPTPSGMILLEKLPKFQDCVTHFLTYDDSFDNGIDELKALSDDFMLEFHKYIREY</sequence>
<feature type="transmembrane region" description="Helical" evidence="1">
    <location>
        <begin position="33"/>
        <end position="56"/>
    </location>
</feature>
<accession>A0A5T9L3U0</accession>
<reference evidence="2" key="1">
    <citation type="submission" date="2018-07" db="EMBL/GenBank/DDBJ databases">
        <authorList>
            <consortium name="GenomeTrakr network: Whole genome sequencing for foodborne pathogen traceback"/>
        </authorList>
    </citation>
    <scope>NUCLEOTIDE SEQUENCE</scope>
    <source>
        <strain evidence="2">FSIS11811259</strain>
    </source>
</reference>
<organism evidence="2">
    <name type="scientific">Salmonella enterica</name>
    <name type="common">Salmonella choleraesuis</name>
    <dbReference type="NCBI Taxonomy" id="28901"/>
    <lineage>
        <taxon>Bacteria</taxon>
        <taxon>Pseudomonadati</taxon>
        <taxon>Pseudomonadota</taxon>
        <taxon>Gammaproteobacteria</taxon>
        <taxon>Enterobacterales</taxon>
        <taxon>Enterobacteriaceae</taxon>
        <taxon>Salmonella</taxon>
    </lineage>
</organism>
<evidence type="ECO:0000256" key="1">
    <source>
        <dbReference type="SAM" id="Phobius"/>
    </source>
</evidence>
<name>A0A5T9L3U0_SALER</name>
<evidence type="ECO:0000313" key="2">
    <source>
        <dbReference type="EMBL" id="EBO0294847.1"/>
    </source>
</evidence>
<gene>
    <name evidence="2" type="ORF">DR965_16945</name>
</gene>